<evidence type="ECO:0000313" key="2">
    <source>
        <dbReference type="Proteomes" id="UP000235036"/>
    </source>
</evidence>
<sequence>MIQLDELIAIANVLWLGHVVETDIQDSASVSI</sequence>
<dbReference type="EMBL" id="NRQW01000451">
    <property type="protein sequence ID" value="PLZ86612.1"/>
    <property type="molecule type" value="Genomic_DNA"/>
</dbReference>
<keyword evidence="2" id="KW-1185">Reference proteome</keyword>
<dbReference type="Proteomes" id="UP000235036">
    <property type="component" value="Unassembled WGS sequence"/>
</dbReference>
<name>A0A2N6JZD7_FISMU</name>
<organism evidence="1 2">
    <name type="scientific">Fischerella muscicola CCMEE 5323</name>
    <dbReference type="NCBI Taxonomy" id="2019572"/>
    <lineage>
        <taxon>Bacteria</taxon>
        <taxon>Bacillati</taxon>
        <taxon>Cyanobacteriota</taxon>
        <taxon>Cyanophyceae</taxon>
        <taxon>Nostocales</taxon>
        <taxon>Hapalosiphonaceae</taxon>
        <taxon>Fischerella</taxon>
    </lineage>
</organism>
<proteinExistence type="predicted"/>
<gene>
    <name evidence="1" type="ORF">CEN44_19705</name>
</gene>
<accession>A0A2N6JZD7</accession>
<evidence type="ECO:0000313" key="1">
    <source>
        <dbReference type="EMBL" id="PLZ86612.1"/>
    </source>
</evidence>
<protein>
    <submittedName>
        <fullName evidence="1">Uncharacterized protein</fullName>
    </submittedName>
</protein>
<dbReference type="AlphaFoldDB" id="A0A2N6JZD7"/>
<reference evidence="1 2" key="1">
    <citation type="submission" date="2017-08" db="EMBL/GenBank/DDBJ databases">
        <title>Genomes of Fischerella (Mastigocladus) sp. strains.</title>
        <authorList>
            <person name="Miller S.R."/>
        </authorList>
    </citation>
    <scope>NUCLEOTIDE SEQUENCE [LARGE SCALE GENOMIC DNA]</scope>
    <source>
        <strain evidence="1 2">CCMEE 5323</strain>
    </source>
</reference>
<comment type="caution">
    <text evidence="1">The sequence shown here is derived from an EMBL/GenBank/DDBJ whole genome shotgun (WGS) entry which is preliminary data.</text>
</comment>